<gene>
    <name evidence="1" type="ORF">B0T26DRAFT_628427</name>
</gene>
<accession>A0AA39ZUE2</accession>
<dbReference type="Proteomes" id="UP001172101">
    <property type="component" value="Unassembled WGS sequence"/>
</dbReference>
<feature type="non-terminal residue" evidence="1">
    <location>
        <position position="316"/>
    </location>
</feature>
<protein>
    <recommendedName>
        <fullName evidence="3">Fe2OG dioxygenase domain-containing protein</fullName>
    </recommendedName>
</protein>
<keyword evidence="2" id="KW-1185">Reference proteome</keyword>
<comment type="caution">
    <text evidence="1">The sequence shown here is derived from an EMBL/GenBank/DDBJ whole genome shotgun (WGS) entry which is preliminary data.</text>
</comment>
<sequence>FDPQKHLNFTPPHKVYTMSDIGLPADTGVSPLAVSDPFPLFTPEAVARMRAEILSEPVLRNCQYTSNIAAYSHLRGYSAAHAPFTHAAWTHPATVALVSAVAGLELAVQFDYEVAHVNLSFKTEEQKLSELRAYYDGGASGDGDGDKAVPILGWHRDSYPFVCVVMLSDTAAMVGGETALRTGTGEVLKVRGPHMGHGVVMQGRYIEHAALPAVGAVERITMVTSYRPRSAAVRDDTVLTTVRPISRLPELYDQFATYRLEMVAERVREQLRRLAAARASGTALATRDIKRFLDEQERFLAHTNREIVDDADVAMG</sequence>
<organism evidence="1 2">
    <name type="scientific">Lasiosphaeria miniovina</name>
    <dbReference type="NCBI Taxonomy" id="1954250"/>
    <lineage>
        <taxon>Eukaryota</taxon>
        <taxon>Fungi</taxon>
        <taxon>Dikarya</taxon>
        <taxon>Ascomycota</taxon>
        <taxon>Pezizomycotina</taxon>
        <taxon>Sordariomycetes</taxon>
        <taxon>Sordariomycetidae</taxon>
        <taxon>Sordariales</taxon>
        <taxon>Lasiosphaeriaceae</taxon>
        <taxon>Lasiosphaeria</taxon>
    </lineage>
</organism>
<dbReference type="GeneID" id="85319495"/>
<evidence type="ECO:0000313" key="2">
    <source>
        <dbReference type="Proteomes" id="UP001172101"/>
    </source>
</evidence>
<feature type="non-terminal residue" evidence="1">
    <location>
        <position position="1"/>
    </location>
</feature>
<dbReference type="PANTHER" id="PTHR41677">
    <property type="entry name" value="YALI0B19030P"/>
    <property type="match status" value="1"/>
</dbReference>
<dbReference type="RefSeq" id="XP_060290736.1">
    <property type="nucleotide sequence ID" value="XM_060436225.1"/>
</dbReference>
<reference evidence="1" key="1">
    <citation type="submission" date="2023-06" db="EMBL/GenBank/DDBJ databases">
        <title>Genome-scale phylogeny and comparative genomics of the fungal order Sordariales.</title>
        <authorList>
            <consortium name="Lawrence Berkeley National Laboratory"/>
            <person name="Hensen N."/>
            <person name="Bonometti L."/>
            <person name="Westerberg I."/>
            <person name="Brannstrom I.O."/>
            <person name="Guillou S."/>
            <person name="Cros-Aarteil S."/>
            <person name="Calhoun S."/>
            <person name="Haridas S."/>
            <person name="Kuo A."/>
            <person name="Mondo S."/>
            <person name="Pangilinan J."/>
            <person name="Riley R."/>
            <person name="LaButti K."/>
            <person name="Andreopoulos B."/>
            <person name="Lipzen A."/>
            <person name="Chen C."/>
            <person name="Yanf M."/>
            <person name="Daum C."/>
            <person name="Ng V."/>
            <person name="Clum A."/>
            <person name="Steindorff A."/>
            <person name="Ohm R."/>
            <person name="Martin F."/>
            <person name="Silar P."/>
            <person name="Natvig D."/>
            <person name="Lalanne C."/>
            <person name="Gautier V."/>
            <person name="Ament-velasquez S.L."/>
            <person name="Kruys A."/>
            <person name="Hutchinson M.I."/>
            <person name="Powell A.J."/>
            <person name="Barry K."/>
            <person name="Miller A.N."/>
            <person name="Grigoriev I.V."/>
            <person name="Debuchy R."/>
            <person name="Gladieux P."/>
            <person name="Thoren M.H."/>
            <person name="Johannesson H."/>
        </authorList>
    </citation>
    <scope>NUCLEOTIDE SEQUENCE</scope>
    <source>
        <strain evidence="1">SMH2392-1A</strain>
    </source>
</reference>
<dbReference type="AlphaFoldDB" id="A0AA39ZUE2"/>
<dbReference type="PANTHER" id="PTHR41677:SF1">
    <property type="entry name" value="FE2OG DIOXYGENASE DOMAIN-CONTAINING PROTEIN"/>
    <property type="match status" value="1"/>
</dbReference>
<dbReference type="EMBL" id="JAUIRO010000008">
    <property type="protein sequence ID" value="KAK0703877.1"/>
    <property type="molecule type" value="Genomic_DNA"/>
</dbReference>
<name>A0AA39ZUE2_9PEZI</name>
<proteinExistence type="predicted"/>
<evidence type="ECO:0008006" key="3">
    <source>
        <dbReference type="Google" id="ProtNLM"/>
    </source>
</evidence>
<evidence type="ECO:0000313" key="1">
    <source>
        <dbReference type="EMBL" id="KAK0703877.1"/>
    </source>
</evidence>